<dbReference type="eggNOG" id="KOG4197">
    <property type="taxonomic scope" value="Eukaryota"/>
</dbReference>
<keyword evidence="3" id="KW-1185">Reference proteome</keyword>
<gene>
    <name evidence="2" type="ORF">AMTR_s00010p00266520</name>
</gene>
<reference evidence="3" key="1">
    <citation type="journal article" date="2013" name="Science">
        <title>The Amborella genome and the evolution of flowering plants.</title>
        <authorList>
            <consortium name="Amborella Genome Project"/>
        </authorList>
    </citation>
    <scope>NUCLEOTIDE SEQUENCE [LARGE SCALE GENOMIC DNA]</scope>
</reference>
<organism evidence="2 3">
    <name type="scientific">Amborella trichopoda</name>
    <dbReference type="NCBI Taxonomy" id="13333"/>
    <lineage>
        <taxon>Eukaryota</taxon>
        <taxon>Viridiplantae</taxon>
        <taxon>Streptophyta</taxon>
        <taxon>Embryophyta</taxon>
        <taxon>Tracheophyta</taxon>
        <taxon>Spermatophyta</taxon>
        <taxon>Magnoliopsida</taxon>
        <taxon>Amborellales</taxon>
        <taxon>Amborellaceae</taxon>
        <taxon>Amborella</taxon>
    </lineage>
</organism>
<dbReference type="InterPro" id="IPR011990">
    <property type="entry name" value="TPR-like_helical_dom_sf"/>
</dbReference>
<evidence type="ECO:0008006" key="4">
    <source>
        <dbReference type="Google" id="ProtNLM"/>
    </source>
</evidence>
<dbReference type="GO" id="GO:0003723">
    <property type="term" value="F:RNA binding"/>
    <property type="evidence" value="ECO:0007669"/>
    <property type="project" value="InterPro"/>
</dbReference>
<name>W1NH96_AMBTC</name>
<dbReference type="Gramene" id="ERM94550">
    <property type="protein sequence ID" value="ERM94550"/>
    <property type="gene ID" value="AMTR_s00010p00266520"/>
</dbReference>
<proteinExistence type="predicted"/>
<dbReference type="InterPro" id="IPR002885">
    <property type="entry name" value="PPR_rpt"/>
</dbReference>
<accession>W1NH96</accession>
<protein>
    <recommendedName>
        <fullName evidence="4">Pentatricopeptide repeat-containing protein</fullName>
    </recommendedName>
</protein>
<dbReference type="PANTHER" id="PTHR24015">
    <property type="entry name" value="OS07G0578800 PROTEIN-RELATED"/>
    <property type="match status" value="1"/>
</dbReference>
<dbReference type="AlphaFoldDB" id="W1NH96"/>
<evidence type="ECO:0000313" key="2">
    <source>
        <dbReference type="EMBL" id="ERM94550.1"/>
    </source>
</evidence>
<dbReference type="InterPro" id="IPR046960">
    <property type="entry name" value="PPR_At4g14850-like_plant"/>
</dbReference>
<dbReference type="HOGENOM" id="CLU_055528_0_0_1"/>
<evidence type="ECO:0000313" key="3">
    <source>
        <dbReference type="Proteomes" id="UP000017836"/>
    </source>
</evidence>
<dbReference type="EMBL" id="KI397513">
    <property type="protein sequence ID" value="ERM94550.1"/>
    <property type="molecule type" value="Genomic_DNA"/>
</dbReference>
<sequence>MCKTTIIIETLCHFLSHPAPTLATLAQAHTHVLTLGLSHHPAFVAKLVTLYARLNLPSCAARAFDAVPSHQADTFLWNALIQSQASNNLPYLSLCTYMRMRRSCVEPDGFTYPLILSACAKAHVPWLGLCAHATALRLGLVGLDPAIGSGLMYMYAKFGFLGLARQVFDEMSERDEVSWTTLIVGYVQNKHFELGLGCLKAMVIEGGVEKRPGYRAIEVGFQASASLGEAMVGSCIHGFSIKLGIGCASSVLGLYCKCGWLREGYVAFMELEERDLISWTEIIALYARIGFGFKCLELFNGLLSSALSPDGVVIGCALMGSVKTGVLNQGKCVHGLISREKCLMPCLKELQSLGVPL</sequence>
<keyword evidence="1" id="KW-0677">Repeat</keyword>
<dbReference type="GO" id="GO:0009451">
    <property type="term" value="P:RNA modification"/>
    <property type="evidence" value="ECO:0007669"/>
    <property type="project" value="InterPro"/>
</dbReference>
<dbReference type="Pfam" id="PF01535">
    <property type="entry name" value="PPR"/>
    <property type="match status" value="4"/>
</dbReference>
<dbReference type="Proteomes" id="UP000017836">
    <property type="component" value="Unassembled WGS sequence"/>
</dbReference>
<dbReference type="Gene3D" id="1.25.40.10">
    <property type="entry name" value="Tetratricopeptide repeat domain"/>
    <property type="match status" value="3"/>
</dbReference>
<evidence type="ECO:0000256" key="1">
    <source>
        <dbReference type="ARBA" id="ARBA00022737"/>
    </source>
</evidence>